<sequence>MTVTIKDVFDRQFDHVKFDAAFCKRVIQYSIRFMNRNEDHSAFFGGVLLGVNPIKFFDSDRDAWYEEVLEIDEDLFLADFGKITSINHEFNVMSDAFNYTPAYIVHRLMDASGVPQALKHEAMVHAYMILHYRFITSLLVKRFQYPADKEVATAVYLALNGRFDIRKYGSWRDLIRARAEDIVSSKSIYYRTLQEFTPDGMLIRTVTDTQSRIRELIKKIYAIHKHFSDTGVRVKTASDTAINADGELVLKDRKNGYASFMRYINDIIPNERSFIRDELVDVVASAMNTMPKPLLVTTLRYLSNNYFAPHHGYAQEIVKEVLLYSFDHLYVNRLPAVQRNDLATNIAKLKSLLTASRSTDPSVMLLRNETEKLVRSATGKNRYEAQIAAVRTGTLLYIVLRTMTKDHYAK</sequence>
<evidence type="ECO:0000313" key="2">
    <source>
        <dbReference type="Proteomes" id="UP000224829"/>
    </source>
</evidence>
<organism evidence="1 2">
    <name type="scientific">Pseudomonas phage Noxifer</name>
    <dbReference type="NCBI Taxonomy" id="2006684"/>
    <lineage>
        <taxon>Viruses</taxon>
        <taxon>Duplodnaviria</taxon>
        <taxon>Heunggongvirae</taxon>
        <taxon>Uroviricota</taxon>
        <taxon>Caudoviricetes</taxon>
        <taxon>Chimalliviridae</taxon>
        <taxon>Noxifervirus</taxon>
        <taxon>Noxifervirus noxifer</taxon>
    </lineage>
</organism>
<evidence type="ECO:0000313" key="1">
    <source>
        <dbReference type="EMBL" id="ARV77197.1"/>
    </source>
</evidence>
<gene>
    <name evidence="1" type="ORF">NOXIFER_26</name>
</gene>
<reference evidence="1 2" key="1">
    <citation type="submission" date="2017-05" db="EMBL/GenBank/DDBJ databases">
        <authorList>
            <person name="Song R."/>
            <person name="Chenine A.L."/>
            <person name="Ruprecht R.M."/>
        </authorList>
    </citation>
    <scope>NUCLEOTIDE SEQUENCE [LARGE SCALE GENOMIC DNA]</scope>
</reference>
<accession>A0A1Y0T2V1</accession>
<name>A0A1Y0T2V1_9CAUD</name>
<dbReference type="OrthoDB" id="2949at10239"/>
<protein>
    <submittedName>
        <fullName evidence="1">Uncharacterized protein</fullName>
    </submittedName>
</protein>
<dbReference type="Proteomes" id="UP000224829">
    <property type="component" value="Segment"/>
</dbReference>
<keyword evidence="2" id="KW-1185">Reference proteome</keyword>
<proteinExistence type="predicted"/>
<dbReference type="EMBL" id="MF063068">
    <property type="protein sequence ID" value="ARV77197.1"/>
    <property type="molecule type" value="Genomic_DNA"/>
</dbReference>